<comment type="caution">
    <text evidence="1">The sequence shown here is derived from an EMBL/GenBank/DDBJ whole genome shotgun (WGS) entry which is preliminary data.</text>
</comment>
<protein>
    <submittedName>
        <fullName evidence="1">Uncharacterized protein</fullName>
    </submittedName>
</protein>
<dbReference type="EMBL" id="LAZR01035660">
    <property type="protein sequence ID" value="KKL26921.1"/>
    <property type="molecule type" value="Genomic_DNA"/>
</dbReference>
<evidence type="ECO:0000313" key="1">
    <source>
        <dbReference type="EMBL" id="KKL26921.1"/>
    </source>
</evidence>
<reference evidence="1" key="1">
    <citation type="journal article" date="2015" name="Nature">
        <title>Complex archaea that bridge the gap between prokaryotes and eukaryotes.</title>
        <authorList>
            <person name="Spang A."/>
            <person name="Saw J.H."/>
            <person name="Jorgensen S.L."/>
            <person name="Zaremba-Niedzwiedzka K."/>
            <person name="Martijn J."/>
            <person name="Lind A.E."/>
            <person name="van Eijk R."/>
            <person name="Schleper C."/>
            <person name="Guy L."/>
            <person name="Ettema T.J."/>
        </authorList>
    </citation>
    <scope>NUCLEOTIDE SEQUENCE</scope>
</reference>
<accession>A0A0F9EAM5</accession>
<dbReference type="AlphaFoldDB" id="A0A0F9EAM5"/>
<gene>
    <name evidence="1" type="ORF">LCGC14_2390410</name>
</gene>
<organism evidence="1">
    <name type="scientific">marine sediment metagenome</name>
    <dbReference type="NCBI Taxonomy" id="412755"/>
    <lineage>
        <taxon>unclassified sequences</taxon>
        <taxon>metagenomes</taxon>
        <taxon>ecological metagenomes</taxon>
    </lineage>
</organism>
<name>A0A0F9EAM5_9ZZZZ</name>
<sequence length="85" mass="9686">MGSNSIPPGQRGKFVDVPVLDESWDDLYFNMEQRYPKGVILHAATLAKAQVLRKVALTMARRHEYTVSTSVQEGDGDYLLYIWQL</sequence>
<proteinExistence type="predicted"/>